<proteinExistence type="predicted"/>
<sequence>MAAMAKAWLPNAERVHGTPTGGALKGGAPRAVWQTTGSDPAALTARAAAEWLIAAGHSAHLVWNPLTGEVAQLLPATAAATGQLQSEGVDRALEGRVCVLIRVVGSAQLPFTNDRLLGLETIMAWLDSWHIPRRWPAGRPTGGETTPQRDRASQRLWSQGGHFGHSQVPGARAQDPGAINPEAMLELPIPRQRPASPLPAPEEVVPTLEQPTAPKQPHEPVSTWWPESDPAESTARNERPMVVQGRGTL</sequence>
<dbReference type="Proteomes" id="UP001500908">
    <property type="component" value="Unassembled WGS sequence"/>
</dbReference>
<evidence type="ECO:0000313" key="2">
    <source>
        <dbReference type="EMBL" id="GAA3725741.1"/>
    </source>
</evidence>
<evidence type="ECO:0000256" key="1">
    <source>
        <dbReference type="SAM" id="MobiDB-lite"/>
    </source>
</evidence>
<organism evidence="2 3">
    <name type="scientific">Salinactinospora qingdaonensis</name>
    <dbReference type="NCBI Taxonomy" id="702744"/>
    <lineage>
        <taxon>Bacteria</taxon>
        <taxon>Bacillati</taxon>
        <taxon>Actinomycetota</taxon>
        <taxon>Actinomycetes</taxon>
        <taxon>Streptosporangiales</taxon>
        <taxon>Nocardiopsidaceae</taxon>
        <taxon>Salinactinospora</taxon>
    </lineage>
</organism>
<dbReference type="EMBL" id="BAABDD010000001">
    <property type="protein sequence ID" value="GAA3725741.1"/>
    <property type="molecule type" value="Genomic_DNA"/>
</dbReference>
<reference evidence="3" key="1">
    <citation type="journal article" date="2019" name="Int. J. Syst. Evol. Microbiol.">
        <title>The Global Catalogue of Microorganisms (GCM) 10K type strain sequencing project: providing services to taxonomists for standard genome sequencing and annotation.</title>
        <authorList>
            <consortium name="The Broad Institute Genomics Platform"/>
            <consortium name="The Broad Institute Genome Sequencing Center for Infectious Disease"/>
            <person name="Wu L."/>
            <person name="Ma J."/>
        </authorList>
    </citation>
    <scope>NUCLEOTIDE SEQUENCE [LARGE SCALE GENOMIC DNA]</scope>
    <source>
        <strain evidence="3">JCM 17137</strain>
    </source>
</reference>
<evidence type="ECO:0000313" key="3">
    <source>
        <dbReference type="Proteomes" id="UP001500908"/>
    </source>
</evidence>
<comment type="caution">
    <text evidence="2">The sequence shown here is derived from an EMBL/GenBank/DDBJ whole genome shotgun (WGS) entry which is preliminary data.</text>
</comment>
<feature type="region of interest" description="Disordered" evidence="1">
    <location>
        <begin position="191"/>
        <end position="249"/>
    </location>
</feature>
<accession>A0ABP7EYL6</accession>
<protein>
    <submittedName>
        <fullName evidence="2">Uncharacterized protein</fullName>
    </submittedName>
</protein>
<name>A0ABP7EYL6_9ACTN</name>
<gene>
    <name evidence="2" type="ORF">GCM10022402_03060</name>
</gene>
<keyword evidence="3" id="KW-1185">Reference proteome</keyword>